<geneLocation type="nucleomorph" evidence="1"/>
<reference evidence="1" key="1">
    <citation type="journal article" date="2015" name="Genome Biol. Evol.">
        <title>Nucleomorph Genome Sequences of Two Chlorarachniophytes, Amorphochlora amoebiformis and Lotharella vacuolata.</title>
        <authorList>
            <person name="Suzuki S."/>
            <person name="Shirato S."/>
            <person name="Hirakawa Y."/>
            <person name="Ishida K."/>
        </authorList>
    </citation>
    <scope>NUCLEOTIDE SEQUENCE</scope>
    <source>
        <strain evidence="1">CCMP2058</strain>
    </source>
</reference>
<protein>
    <submittedName>
        <fullName evidence="1">Uncharacterized protein</fullName>
    </submittedName>
</protein>
<proteinExistence type="predicted"/>
<name>A0A0H5BI10_9EUKA</name>
<keyword evidence="1" id="KW-0542">Nucleomorph</keyword>
<dbReference type="AlphaFoldDB" id="A0A0H5BI10"/>
<accession>A0A0H5BI10</accession>
<dbReference type="EMBL" id="AB996602">
    <property type="protein sequence ID" value="BAS01763.1"/>
    <property type="molecule type" value="Genomic_DNA"/>
</dbReference>
<evidence type="ECO:0000313" key="1">
    <source>
        <dbReference type="EMBL" id="BAS01763.1"/>
    </source>
</evidence>
<organism evidence="1">
    <name type="scientific">Amorphochlora amoebiformis</name>
    <dbReference type="NCBI Taxonomy" id="1561963"/>
    <lineage>
        <taxon>Eukaryota</taxon>
        <taxon>Sar</taxon>
        <taxon>Rhizaria</taxon>
        <taxon>Cercozoa</taxon>
        <taxon>Chlorarachniophyceae</taxon>
        <taxon>Amorphochlora</taxon>
    </lineage>
</organism>
<sequence>MFDDKELKILPNKSDSMSIQYSQYKKNSLRNTKKFIISNIYNKTLLKNKNFPFTRSLLSKFLYITKTISTNTIHYIRRSEDRFINDFQETHKSFTKQNIPIPFPITYYHTIVNMLSETQDLEISPIIGTHLSLVYLKSIDAFVLKAFQGDISERHIKLVEILDQYLFHATLAITHKPKGVSFLYFINHDPIIRSLVNIYKLKCIQVFSFADLLLSIRTILKDPQSCNTIFYQGMLWLNKLMSTNKHGTNRRNIIKIFRKGVTLLLYMIISHPSYLKYVTNENFSFQKNTADILLEYIVLITLPAYSRINLGYPSHYYWYKNPCNQISKSNYTIHQAPNGQGTATFKTLCKIVKISKILYKTPLSPQILTLTPIETYYILFRLNNIVEYTEKFLIC</sequence>